<protein>
    <recommendedName>
        <fullName evidence="2">NAD(P)-binding domain-containing protein</fullName>
    </recommendedName>
</protein>
<dbReference type="SUPFAM" id="SSF51735">
    <property type="entry name" value="NAD(P)-binding Rossmann-fold domains"/>
    <property type="match status" value="1"/>
</dbReference>
<dbReference type="EMBL" id="MHLN01000002">
    <property type="protein sequence ID" value="OGZ12751.1"/>
    <property type="molecule type" value="Genomic_DNA"/>
</dbReference>
<keyword evidence="1" id="KW-1133">Transmembrane helix</keyword>
<feature type="domain" description="NAD(P)-binding" evidence="2">
    <location>
        <begin position="11"/>
        <end position="326"/>
    </location>
</feature>
<name>A0A1G2DIG3_9BACT</name>
<accession>A0A1G2DIG3</accession>
<evidence type="ECO:0000259" key="2">
    <source>
        <dbReference type="Pfam" id="PF16363"/>
    </source>
</evidence>
<evidence type="ECO:0000313" key="4">
    <source>
        <dbReference type="Proteomes" id="UP000178099"/>
    </source>
</evidence>
<gene>
    <name evidence="3" type="ORF">A3D67_03000</name>
</gene>
<dbReference type="PANTHER" id="PTHR43000">
    <property type="entry name" value="DTDP-D-GLUCOSE 4,6-DEHYDRATASE-RELATED"/>
    <property type="match status" value="1"/>
</dbReference>
<dbReference type="Gene3D" id="3.40.50.720">
    <property type="entry name" value="NAD(P)-binding Rossmann-like Domain"/>
    <property type="match status" value="1"/>
</dbReference>
<dbReference type="InterPro" id="IPR016040">
    <property type="entry name" value="NAD(P)-bd_dom"/>
</dbReference>
<organism evidence="3 4">
    <name type="scientific">Candidatus Lloydbacteria bacterium RIFCSPHIGHO2_02_FULL_51_22</name>
    <dbReference type="NCBI Taxonomy" id="1798663"/>
    <lineage>
        <taxon>Bacteria</taxon>
        <taxon>Candidatus Lloydiibacteriota</taxon>
    </lineage>
</organism>
<comment type="caution">
    <text evidence="3">The sequence shown here is derived from an EMBL/GenBank/DDBJ whole genome shotgun (WGS) entry which is preliminary data.</text>
</comment>
<dbReference type="Pfam" id="PF16363">
    <property type="entry name" value="GDP_Man_Dehyd"/>
    <property type="match status" value="1"/>
</dbReference>
<dbReference type="InterPro" id="IPR036291">
    <property type="entry name" value="NAD(P)-bd_dom_sf"/>
</dbReference>
<keyword evidence="1" id="KW-0812">Transmembrane</keyword>
<dbReference type="Proteomes" id="UP000178099">
    <property type="component" value="Unassembled WGS sequence"/>
</dbReference>
<sequence>MKSPIYSRSILLTGAAGFVGSNVLIYLFNKYPNYFFTVLDALTYSGDIKNIPDYIHKARNFQFVYGDVRNQKIVDSLISRVDTVLHFAAETHVARSIYDDAVFFETDILGTQCIASAVLKHRKNIKRFIHISTSEVYGTALKRTMDESHPLNPQSPYAAAKAGADRLIYSYITTYKLPIVIVRLFNIYGKQQHLEKLIPRFITSCILNEPLTIHGTGQSSRDFTYVDDISRALDSVAHADKNKVDGEVFNIGSGKDYTVRGIADLVMKIMARHPTGKNKEIQYSRHAIHIGDRPGQVFRHTASIKKIGNTLKWCPQVSFRDGLEKTVYWYVDNRAWWNEKVHMRHVPIETEGGKTELH</sequence>
<proteinExistence type="predicted"/>
<evidence type="ECO:0000313" key="3">
    <source>
        <dbReference type="EMBL" id="OGZ12751.1"/>
    </source>
</evidence>
<keyword evidence="1" id="KW-0472">Membrane</keyword>
<evidence type="ECO:0000256" key="1">
    <source>
        <dbReference type="SAM" id="Phobius"/>
    </source>
</evidence>
<dbReference type="AlphaFoldDB" id="A0A1G2DIG3"/>
<reference evidence="3 4" key="1">
    <citation type="journal article" date="2016" name="Nat. Commun.">
        <title>Thousands of microbial genomes shed light on interconnected biogeochemical processes in an aquifer system.</title>
        <authorList>
            <person name="Anantharaman K."/>
            <person name="Brown C.T."/>
            <person name="Hug L.A."/>
            <person name="Sharon I."/>
            <person name="Castelle C.J."/>
            <person name="Probst A.J."/>
            <person name="Thomas B.C."/>
            <person name="Singh A."/>
            <person name="Wilkins M.J."/>
            <person name="Karaoz U."/>
            <person name="Brodie E.L."/>
            <person name="Williams K.H."/>
            <person name="Hubbard S.S."/>
            <person name="Banfield J.F."/>
        </authorList>
    </citation>
    <scope>NUCLEOTIDE SEQUENCE [LARGE SCALE GENOMIC DNA]</scope>
</reference>
<feature type="transmembrane region" description="Helical" evidence="1">
    <location>
        <begin position="9"/>
        <end position="28"/>
    </location>
</feature>
<dbReference type="Gene3D" id="3.90.25.10">
    <property type="entry name" value="UDP-galactose 4-epimerase, domain 1"/>
    <property type="match status" value="1"/>
</dbReference>